<dbReference type="Proteomes" id="UP000182584">
    <property type="component" value="Unassembled WGS sequence"/>
</dbReference>
<sequence>MKAMRRIVYKIKSPEFILLDLDSTLLDTYGKQEGEDFNFHYQKHGYHPLVCYDGLTGDLLKIQLRDGAAYVYNLFKEEVQYRKTCRVSKYINTAGFPYEASFLAFNASEVQFPSDVTIETLKSLDFLSEGKNIVMYGGTGTGKTMLSICIGIAACSKCIPVKFFRTAALVNQLSEAHSRGTLSMFHKKLNKAEILILDEFGYVPYDRTGAQLLFDLLSEIHEKKVVILNTNLEFSRWVNVLYDEQMTAALIGRLMHHCHLILFPGENNRLRESSINDLFHSKGGGKKRAK</sequence>
<dbReference type="Gene3D" id="3.40.50.300">
    <property type="entry name" value="P-loop containing nucleotide triphosphate hydrolases"/>
    <property type="match status" value="1"/>
</dbReference>
<protein>
    <submittedName>
        <fullName evidence="3">DNA replication protein DnaC</fullName>
    </submittedName>
</protein>
<feature type="domain" description="IstB-like ATP-binding" evidence="1">
    <location>
        <begin position="71"/>
        <end position="274"/>
    </location>
</feature>
<gene>
    <name evidence="3" type="ORF">SAMN04487884_1731</name>
</gene>
<feature type="domain" description="Transposase DDE" evidence="2">
    <location>
        <begin position="5"/>
        <end position="70"/>
    </location>
</feature>
<dbReference type="Pfam" id="PF01695">
    <property type="entry name" value="IstB_IS21"/>
    <property type="match status" value="1"/>
</dbReference>
<dbReference type="GO" id="GO:0005524">
    <property type="term" value="F:ATP binding"/>
    <property type="evidence" value="ECO:0007669"/>
    <property type="project" value="InterPro"/>
</dbReference>
<evidence type="ECO:0000259" key="2">
    <source>
        <dbReference type="Pfam" id="PF13701"/>
    </source>
</evidence>
<dbReference type="InterPro" id="IPR027417">
    <property type="entry name" value="P-loop_NTPase"/>
</dbReference>
<dbReference type="SUPFAM" id="SSF52540">
    <property type="entry name" value="P-loop containing nucleoside triphosphate hydrolases"/>
    <property type="match status" value="1"/>
</dbReference>
<dbReference type="CDD" id="cd00009">
    <property type="entry name" value="AAA"/>
    <property type="match status" value="1"/>
</dbReference>
<dbReference type="InterPro" id="IPR002611">
    <property type="entry name" value="IstB_ATP-bd"/>
</dbReference>
<organism evidence="3 4">
    <name type="scientific">Butyrivibrio fibrisolvens</name>
    <dbReference type="NCBI Taxonomy" id="831"/>
    <lineage>
        <taxon>Bacteria</taxon>
        <taxon>Bacillati</taxon>
        <taxon>Bacillota</taxon>
        <taxon>Clostridia</taxon>
        <taxon>Lachnospirales</taxon>
        <taxon>Lachnospiraceae</taxon>
        <taxon>Butyrivibrio</taxon>
    </lineage>
</organism>
<dbReference type="PANTHER" id="PTHR30050">
    <property type="entry name" value="CHROMOSOMAL REPLICATION INITIATOR PROTEIN DNAA"/>
    <property type="match status" value="1"/>
</dbReference>
<dbReference type="Pfam" id="PF13701">
    <property type="entry name" value="DDE_Tnp_1_4"/>
    <property type="match status" value="1"/>
</dbReference>
<accession>A0A1H9XEM2</accession>
<dbReference type="GO" id="GO:0006260">
    <property type="term" value="P:DNA replication"/>
    <property type="evidence" value="ECO:0007669"/>
    <property type="project" value="TreeGrafter"/>
</dbReference>
<dbReference type="PANTHER" id="PTHR30050:SF4">
    <property type="entry name" value="ATP-BINDING PROTEIN RV3427C IN INSERTION SEQUENCE-RELATED"/>
    <property type="match status" value="1"/>
</dbReference>
<evidence type="ECO:0000259" key="1">
    <source>
        <dbReference type="Pfam" id="PF01695"/>
    </source>
</evidence>
<dbReference type="InterPro" id="IPR025668">
    <property type="entry name" value="Tnp_DDE_dom"/>
</dbReference>
<name>A0A1H9XEM2_BUTFI</name>
<dbReference type="EMBL" id="FOGJ01000073">
    <property type="protein sequence ID" value="SES44658.1"/>
    <property type="molecule type" value="Genomic_DNA"/>
</dbReference>
<dbReference type="AlphaFoldDB" id="A0A1H9XEM2"/>
<proteinExistence type="predicted"/>
<evidence type="ECO:0000313" key="3">
    <source>
        <dbReference type="EMBL" id="SES44658.1"/>
    </source>
</evidence>
<reference evidence="3 4" key="1">
    <citation type="submission" date="2016-10" db="EMBL/GenBank/DDBJ databases">
        <authorList>
            <person name="de Groot N.N."/>
        </authorList>
    </citation>
    <scope>NUCLEOTIDE SEQUENCE [LARGE SCALE GENOMIC DNA]</scope>
    <source>
        <strain evidence="3 4">AR40</strain>
    </source>
</reference>
<evidence type="ECO:0000313" key="4">
    <source>
        <dbReference type="Proteomes" id="UP000182584"/>
    </source>
</evidence>